<keyword evidence="4 6" id="KW-0808">Transferase</keyword>
<dbReference type="InterPro" id="IPR014776">
    <property type="entry name" value="4pyrrole_Mease_sub2"/>
</dbReference>
<evidence type="ECO:0000256" key="6">
    <source>
        <dbReference type="HAMAP-Rule" id="MF_01877"/>
    </source>
</evidence>
<dbReference type="OrthoDB" id="9809084at2"/>
<comment type="function">
    <text evidence="6">Catalyzes the 2'-O-methylation of the ribose of cytidine 1402 (C1402) in 16S rRNA.</text>
</comment>
<gene>
    <name evidence="8" type="primary">yraL</name>
    <name evidence="6" type="synonym">rsmI</name>
</gene>
<keyword evidence="2 6" id="KW-0698">rRNA processing</keyword>
<comment type="catalytic activity">
    <reaction evidence="6">
        <text>cytidine(1402) in 16S rRNA + S-adenosyl-L-methionine = 2'-O-methylcytidine(1402) in 16S rRNA + S-adenosyl-L-homocysteine + H(+)</text>
        <dbReference type="Rhea" id="RHEA:42924"/>
        <dbReference type="Rhea" id="RHEA-COMP:10285"/>
        <dbReference type="Rhea" id="RHEA-COMP:10286"/>
        <dbReference type="ChEBI" id="CHEBI:15378"/>
        <dbReference type="ChEBI" id="CHEBI:57856"/>
        <dbReference type="ChEBI" id="CHEBI:59789"/>
        <dbReference type="ChEBI" id="CHEBI:74495"/>
        <dbReference type="ChEBI" id="CHEBI:82748"/>
        <dbReference type="EC" id="2.1.1.198"/>
    </reaction>
</comment>
<keyword evidence="3 6" id="KW-0489">Methyltransferase</keyword>
<dbReference type="HOGENOM" id="CLU_044779_4_0_6"/>
<dbReference type="InterPro" id="IPR000878">
    <property type="entry name" value="4pyrrol_Mease"/>
</dbReference>
<reference evidence="8 9" key="1">
    <citation type="journal article" date="2002" name="Nat. Genet.">
        <title>Genome sequence of the endocellular obligate symbiont of tsetse flies, Wigglesworthia glossinidia.</title>
        <authorList>
            <person name="Akman L."/>
            <person name="Yamashita A."/>
            <person name="Watanabe H."/>
            <person name="Oshima K."/>
            <person name="Shiba T."/>
            <person name="Hattori M."/>
            <person name="Aksoy S."/>
        </authorList>
    </citation>
    <scope>NUCLEOTIDE SEQUENCE [LARGE SCALE GENOMIC DNA]</scope>
</reference>
<dbReference type="EC" id="2.1.1.198" evidence="6"/>
<dbReference type="Proteomes" id="UP000000562">
    <property type="component" value="Chromosome"/>
</dbReference>
<dbReference type="FunFam" id="3.30.950.10:FF:000002">
    <property type="entry name" value="Ribosomal RNA small subunit methyltransferase I"/>
    <property type="match status" value="1"/>
</dbReference>
<dbReference type="STRING" id="36870.gene:10368953"/>
<proteinExistence type="inferred from homology"/>
<dbReference type="PANTHER" id="PTHR46111:SF1">
    <property type="entry name" value="RIBOSOMAL RNA SMALL SUBUNIT METHYLTRANSFERASE I"/>
    <property type="match status" value="1"/>
</dbReference>
<dbReference type="InterPro" id="IPR014777">
    <property type="entry name" value="4pyrrole_Mease_sub1"/>
</dbReference>
<keyword evidence="1 6" id="KW-0963">Cytoplasm</keyword>
<keyword evidence="5 6" id="KW-0949">S-adenosyl-L-methionine</keyword>
<dbReference type="AlphaFoldDB" id="Q8D2A4"/>
<evidence type="ECO:0000313" key="8">
    <source>
        <dbReference type="EMBL" id="BAC24596.1"/>
    </source>
</evidence>
<dbReference type="KEGG" id="wbr:yraL"/>
<evidence type="ECO:0000313" key="9">
    <source>
        <dbReference type="Proteomes" id="UP000000562"/>
    </source>
</evidence>
<dbReference type="Gene3D" id="3.40.1010.10">
    <property type="entry name" value="Cobalt-precorrin-4 Transmethylase, Domain 1"/>
    <property type="match status" value="1"/>
</dbReference>
<comment type="similarity">
    <text evidence="6">Belongs to the methyltransferase superfamily. RsmI family.</text>
</comment>
<organism evidence="8 9">
    <name type="scientific">Wigglesworthia glossinidia brevipalpis</name>
    <dbReference type="NCBI Taxonomy" id="36870"/>
    <lineage>
        <taxon>Bacteria</taxon>
        <taxon>Pseudomonadati</taxon>
        <taxon>Pseudomonadota</taxon>
        <taxon>Gammaproteobacteria</taxon>
        <taxon>Enterobacterales</taxon>
        <taxon>Erwiniaceae</taxon>
        <taxon>Wigglesworthia</taxon>
    </lineage>
</organism>
<protein>
    <recommendedName>
        <fullName evidence="6">Ribosomal RNA small subunit methyltransferase I</fullName>
        <ecNumber evidence="6">2.1.1.198</ecNumber>
    </recommendedName>
    <alternativeName>
        <fullName evidence="6">16S rRNA 2'-O-ribose C1402 methyltransferase</fullName>
    </alternativeName>
    <alternativeName>
        <fullName evidence="6">rRNA (cytidine-2'-O-)-methyltransferase RsmI</fullName>
    </alternativeName>
</protein>
<dbReference type="GO" id="GO:0070677">
    <property type="term" value="F:rRNA (cytosine-2'-O-)-methyltransferase activity"/>
    <property type="evidence" value="ECO:0007669"/>
    <property type="project" value="UniProtKB-UniRule"/>
</dbReference>
<evidence type="ECO:0000256" key="4">
    <source>
        <dbReference type="ARBA" id="ARBA00022679"/>
    </source>
</evidence>
<dbReference type="Pfam" id="PF00590">
    <property type="entry name" value="TP_methylase"/>
    <property type="match status" value="1"/>
</dbReference>
<evidence type="ECO:0000256" key="3">
    <source>
        <dbReference type="ARBA" id="ARBA00022603"/>
    </source>
</evidence>
<dbReference type="PANTHER" id="PTHR46111">
    <property type="entry name" value="RIBOSOMAL RNA SMALL SUBUNIT METHYLTRANSFERASE I"/>
    <property type="match status" value="1"/>
</dbReference>
<dbReference type="PROSITE" id="PS01296">
    <property type="entry name" value="RSMI"/>
    <property type="match status" value="1"/>
</dbReference>
<evidence type="ECO:0000259" key="7">
    <source>
        <dbReference type="Pfam" id="PF00590"/>
    </source>
</evidence>
<name>Q8D2A4_WIGBR</name>
<dbReference type="PIRSF" id="PIRSF005917">
    <property type="entry name" value="MTase_YraL"/>
    <property type="match status" value="1"/>
</dbReference>
<evidence type="ECO:0000256" key="5">
    <source>
        <dbReference type="ARBA" id="ARBA00022691"/>
    </source>
</evidence>
<feature type="domain" description="Tetrapyrrole methylase" evidence="7">
    <location>
        <begin position="12"/>
        <end position="211"/>
    </location>
</feature>
<accession>Q8D2A4</accession>
<dbReference type="InterPro" id="IPR035996">
    <property type="entry name" value="4pyrrol_Methylase_sf"/>
</dbReference>
<dbReference type="EMBL" id="BA000021">
    <property type="protein sequence ID" value="BAC24596.1"/>
    <property type="molecule type" value="Genomic_DNA"/>
</dbReference>
<evidence type="ECO:0000256" key="1">
    <source>
        <dbReference type="ARBA" id="ARBA00022490"/>
    </source>
</evidence>
<evidence type="ECO:0000256" key="2">
    <source>
        <dbReference type="ARBA" id="ARBA00022552"/>
    </source>
</evidence>
<dbReference type="Gene3D" id="3.30.950.10">
    <property type="entry name" value="Methyltransferase, Cobalt-precorrin-4 Transmethylase, Domain 2"/>
    <property type="match status" value="1"/>
</dbReference>
<dbReference type="InterPro" id="IPR018063">
    <property type="entry name" value="SAM_MeTrfase_RsmI_CS"/>
</dbReference>
<dbReference type="SUPFAM" id="SSF53790">
    <property type="entry name" value="Tetrapyrrole methylase"/>
    <property type="match status" value="1"/>
</dbReference>
<dbReference type="HAMAP" id="MF_01877">
    <property type="entry name" value="16SrRNA_methyltr_I"/>
    <property type="match status" value="1"/>
</dbReference>
<dbReference type="GO" id="GO:0005737">
    <property type="term" value="C:cytoplasm"/>
    <property type="evidence" value="ECO:0007669"/>
    <property type="project" value="UniProtKB-SubCell"/>
</dbReference>
<sequence>MNKNNKEIFPALYIVPTPIGNLNDITYRAISVLKKVNTIAAENIFHTNNLLNFYFIKNKLTSFNKINEKNKSEILIKKLIQGYSIALVSNAGTPTINDPGYLLVSKCIEQNIKIIPLPGPCAFITALSASGISSDKFCYEGFLPKKKSKRNNFLISLSNESRTIILYESSNRLLSSLKAISLIFGKKRKIVIAKELTKIWEYFYRNTLEKILLFIKNKDIVLKGEWVLIIQGNEKKFISIPIEAINLFYILIKITSKKKALLIISKTFKIKKNFLYNYFIN</sequence>
<dbReference type="CDD" id="cd11648">
    <property type="entry name" value="RsmI"/>
    <property type="match status" value="1"/>
</dbReference>
<dbReference type="eggNOG" id="COG0313">
    <property type="taxonomic scope" value="Bacteria"/>
</dbReference>
<comment type="subcellular location">
    <subcellularLocation>
        <location evidence="6">Cytoplasm</location>
    </subcellularLocation>
</comment>
<dbReference type="InterPro" id="IPR008189">
    <property type="entry name" value="rRNA_ssu_MeTfrase_I"/>
</dbReference>
<keyword evidence="9" id="KW-1185">Reference proteome</keyword>
<dbReference type="NCBIfam" id="TIGR00096">
    <property type="entry name" value="16S rRNA (cytidine(1402)-2'-O)-methyltransferase"/>
    <property type="match status" value="1"/>
</dbReference>